<dbReference type="STRING" id="1229780.BN381_490014"/>
<evidence type="ECO:0008006" key="4">
    <source>
        <dbReference type="Google" id="ProtNLM"/>
    </source>
</evidence>
<evidence type="ECO:0000313" key="2">
    <source>
        <dbReference type="EMBL" id="CCM64855.1"/>
    </source>
</evidence>
<feature type="region of interest" description="Disordered" evidence="1">
    <location>
        <begin position="1"/>
        <end position="41"/>
    </location>
</feature>
<evidence type="ECO:0000256" key="1">
    <source>
        <dbReference type="SAM" id="MobiDB-lite"/>
    </source>
</evidence>
<sequence>MFYNNPPAPEPHTKGRPRRHGTRHECANPDTWPEPDRTHTTHDNRYGTITINAWDGLHPKLGRKKGSRWADFDQPPIIAGTVISVSVDHLPKNVASNNKTLWLWATSPHQVDIDLAARAYLRRFDIEHTFRFIKNTLGWTTPSVCTREQADRWTQMIAADYTQLRLAKPLAEDHRLPWEKPQPPNKLTPARTRRDFRRLRPALINPARPPKSQTPGPGRPKGTRTGPRPRHPPIKRAA</sequence>
<keyword evidence="3" id="KW-1185">Reference proteome</keyword>
<reference evidence="2 3" key="1">
    <citation type="journal article" date="2013" name="ISME J.">
        <title>Metabolic model for the filamentous 'Candidatus Microthrix parvicella' based on genomic and metagenomic analyses.</title>
        <authorList>
            <person name="Jon McIlroy S."/>
            <person name="Kristiansen R."/>
            <person name="Albertsen M."/>
            <person name="Michael Karst S."/>
            <person name="Rossetti S."/>
            <person name="Lund Nielsen J."/>
            <person name="Tandoi V."/>
            <person name="James Seviour R."/>
            <person name="Nielsen P.H."/>
        </authorList>
    </citation>
    <scope>NUCLEOTIDE SEQUENCE [LARGE SCALE GENOMIC DNA]</scope>
    <source>
        <strain evidence="2 3">RN1</strain>
    </source>
</reference>
<feature type="compositionally biased region" description="Pro residues" evidence="1">
    <location>
        <begin position="1"/>
        <end position="10"/>
    </location>
</feature>
<evidence type="ECO:0000313" key="3">
    <source>
        <dbReference type="Proteomes" id="UP000018291"/>
    </source>
</evidence>
<dbReference type="AlphaFoldDB" id="R4Z2I4"/>
<name>R4Z2I4_9ACTN</name>
<dbReference type="EMBL" id="CANL01000044">
    <property type="protein sequence ID" value="CCM64855.1"/>
    <property type="molecule type" value="Genomic_DNA"/>
</dbReference>
<dbReference type="eggNOG" id="COG1357">
    <property type="taxonomic scope" value="Bacteria"/>
</dbReference>
<protein>
    <recommendedName>
        <fullName evidence="4">Transposase IS4-like domain-containing protein</fullName>
    </recommendedName>
</protein>
<proteinExistence type="predicted"/>
<organism evidence="2 3">
    <name type="scientific">Candidatus Neomicrothrix parvicella RN1</name>
    <dbReference type="NCBI Taxonomy" id="1229780"/>
    <lineage>
        <taxon>Bacteria</taxon>
        <taxon>Bacillati</taxon>
        <taxon>Actinomycetota</taxon>
        <taxon>Acidimicrobiia</taxon>
        <taxon>Acidimicrobiales</taxon>
        <taxon>Microthrixaceae</taxon>
        <taxon>Candidatus Neomicrothrix</taxon>
    </lineage>
</organism>
<dbReference type="Proteomes" id="UP000018291">
    <property type="component" value="Unassembled WGS sequence"/>
</dbReference>
<dbReference type="HOGENOM" id="CLU_046116_1_0_11"/>
<feature type="compositionally biased region" description="Basic residues" evidence="1">
    <location>
        <begin position="227"/>
        <end position="238"/>
    </location>
</feature>
<comment type="caution">
    <text evidence="2">The sequence shown here is derived from an EMBL/GenBank/DDBJ whole genome shotgun (WGS) entry which is preliminary data.</text>
</comment>
<feature type="region of interest" description="Disordered" evidence="1">
    <location>
        <begin position="174"/>
        <end position="238"/>
    </location>
</feature>
<gene>
    <name evidence="2" type="ORF">BN381_490014</name>
</gene>
<accession>R4Z2I4</accession>